<dbReference type="Proteomes" id="UP000288805">
    <property type="component" value="Unassembled WGS sequence"/>
</dbReference>
<dbReference type="EMBL" id="QGNW01000523">
    <property type="protein sequence ID" value="RVW68709.1"/>
    <property type="molecule type" value="Genomic_DNA"/>
</dbReference>
<evidence type="ECO:0000256" key="3">
    <source>
        <dbReference type="ARBA" id="ARBA00022741"/>
    </source>
</evidence>
<evidence type="ECO:0000256" key="5">
    <source>
        <dbReference type="ARBA" id="ARBA00022840"/>
    </source>
</evidence>
<feature type="domain" description="Apple" evidence="7">
    <location>
        <begin position="242"/>
        <end position="275"/>
    </location>
</feature>
<evidence type="ECO:0000256" key="4">
    <source>
        <dbReference type="ARBA" id="ARBA00022777"/>
    </source>
</evidence>
<evidence type="ECO:0000256" key="1">
    <source>
        <dbReference type="ARBA" id="ARBA00022527"/>
    </source>
</evidence>
<evidence type="ECO:0000256" key="2">
    <source>
        <dbReference type="ARBA" id="ARBA00022679"/>
    </source>
</evidence>
<keyword evidence="4 8" id="KW-0418">Kinase</keyword>
<proteinExistence type="predicted"/>
<keyword evidence="2" id="KW-0808">Transferase</keyword>
<dbReference type="AlphaFoldDB" id="A0A438G906"/>
<reference evidence="8 9" key="1">
    <citation type="journal article" date="2018" name="PLoS Genet.">
        <title>Population sequencing reveals clonal diversity and ancestral inbreeding in the grapevine cultivar Chardonnay.</title>
        <authorList>
            <person name="Roach M.J."/>
            <person name="Johnson D.L."/>
            <person name="Bohlmann J."/>
            <person name="van Vuuren H.J."/>
            <person name="Jones S.J."/>
            <person name="Pretorius I.S."/>
            <person name="Schmidt S.A."/>
            <person name="Borneman A.R."/>
        </authorList>
    </citation>
    <scope>NUCLEOTIDE SEQUENCE [LARGE SCALE GENOMIC DNA]</scope>
    <source>
        <strain evidence="9">cv. Chardonnay</strain>
        <tissue evidence="8">Leaf</tissue>
    </source>
</reference>
<organism evidence="8 9">
    <name type="scientific">Vitis vinifera</name>
    <name type="common">Grape</name>
    <dbReference type="NCBI Taxonomy" id="29760"/>
    <lineage>
        <taxon>Eukaryota</taxon>
        <taxon>Viridiplantae</taxon>
        <taxon>Streptophyta</taxon>
        <taxon>Embryophyta</taxon>
        <taxon>Tracheophyta</taxon>
        <taxon>Spermatophyta</taxon>
        <taxon>Magnoliopsida</taxon>
        <taxon>eudicotyledons</taxon>
        <taxon>Gunneridae</taxon>
        <taxon>Pentapetalae</taxon>
        <taxon>rosids</taxon>
        <taxon>Vitales</taxon>
        <taxon>Vitaceae</taxon>
        <taxon>Viteae</taxon>
        <taxon>Vitis</taxon>
    </lineage>
</organism>
<evidence type="ECO:0000256" key="6">
    <source>
        <dbReference type="SAM" id="SignalP"/>
    </source>
</evidence>
<keyword evidence="8" id="KW-0430">Lectin</keyword>
<dbReference type="Gene3D" id="1.10.510.10">
    <property type="entry name" value="Transferase(Phosphotransferase) domain 1"/>
    <property type="match status" value="1"/>
</dbReference>
<dbReference type="GO" id="GO:0005524">
    <property type="term" value="F:ATP binding"/>
    <property type="evidence" value="ECO:0007669"/>
    <property type="project" value="UniProtKB-KW"/>
</dbReference>
<feature type="signal peptide" evidence="6">
    <location>
        <begin position="1"/>
        <end position="15"/>
    </location>
</feature>
<gene>
    <name evidence="8" type="primary">VvCHDp000712_55</name>
    <name evidence="8" type="ORF">CK203_056053</name>
</gene>
<protein>
    <submittedName>
        <fullName evidence="8">G-type lectin S-receptor-like serine/threonine-protein kinase</fullName>
    </submittedName>
</protein>
<dbReference type="GO" id="GO:0004674">
    <property type="term" value="F:protein serine/threonine kinase activity"/>
    <property type="evidence" value="ECO:0007669"/>
    <property type="project" value="UniProtKB-KW"/>
</dbReference>
<keyword evidence="1" id="KW-0723">Serine/threonine-protein kinase</keyword>
<dbReference type="PANTHER" id="PTHR27002:SF906">
    <property type="entry name" value="PROTEIN KINASE DOMAIN-CONTAINING PROTEIN"/>
    <property type="match status" value="1"/>
</dbReference>
<evidence type="ECO:0000313" key="8">
    <source>
        <dbReference type="EMBL" id="RVW68709.1"/>
    </source>
</evidence>
<dbReference type="GO" id="GO:0030246">
    <property type="term" value="F:carbohydrate binding"/>
    <property type="evidence" value="ECO:0007669"/>
    <property type="project" value="UniProtKB-KW"/>
</dbReference>
<dbReference type="PANTHER" id="PTHR27002">
    <property type="entry name" value="RECEPTOR-LIKE SERINE/THREONINE-PROTEIN KINASE SD1-8"/>
    <property type="match status" value="1"/>
</dbReference>
<accession>A0A438G906</accession>
<keyword evidence="3" id="KW-0547">Nucleotide-binding</keyword>
<dbReference type="InterPro" id="IPR003609">
    <property type="entry name" value="Pan_app"/>
</dbReference>
<comment type="caution">
    <text evidence="8">The sequence shown here is derived from an EMBL/GenBank/DDBJ whole genome shotgun (WGS) entry which is preliminary data.</text>
</comment>
<name>A0A438G906_VITVI</name>
<keyword evidence="5" id="KW-0067">ATP-binding</keyword>
<evidence type="ECO:0000313" key="9">
    <source>
        <dbReference type="Proteomes" id="UP000288805"/>
    </source>
</evidence>
<keyword evidence="6" id="KW-0732">Signal</keyword>
<dbReference type="Pfam" id="PF08276">
    <property type="entry name" value="PAN_2"/>
    <property type="match status" value="1"/>
</dbReference>
<keyword evidence="8" id="KW-0675">Receptor</keyword>
<feature type="chain" id="PRO_5019502428" evidence="6">
    <location>
        <begin position="16"/>
        <end position="279"/>
    </location>
</feature>
<evidence type="ECO:0000259" key="7">
    <source>
        <dbReference type="Pfam" id="PF08276"/>
    </source>
</evidence>
<sequence>MEIWWASLRRQSVGAILRLVATTCTPTRLPMHMPKHLLAPMPMHLPVLGDMLNAPHIHARTLPCPMHSLVHTQPMHTQHQDVRLVTHTTTVLEIVSGKRNRGFYHPNLCINLLGHAWTLYMEGRSFEIIDASMGDNYNLSAVLRSIHVGLLCVQHCPDDRPSMSSVILMLDSEGVLPQPREPGFFSERHVLEANSNPKATSFSGNEDISMKFGRNTVTGLDWYLLSWKSTDDPSKVRTSRNAVCVRNCSFTPYANSDIREGVSGCLVWFGDLIDIGEFT</sequence>